<accession>A0A371FVC4</accession>
<evidence type="ECO:0000256" key="1">
    <source>
        <dbReference type="SAM" id="MobiDB-lite"/>
    </source>
</evidence>
<proteinExistence type="predicted"/>
<evidence type="ECO:0000313" key="3">
    <source>
        <dbReference type="Proteomes" id="UP000257109"/>
    </source>
</evidence>
<evidence type="ECO:0000313" key="2">
    <source>
        <dbReference type="EMBL" id="RDX82241.1"/>
    </source>
</evidence>
<sequence length="135" mass="15997">MKKESLSQERPTLYGRREDLDGRTNLKSSPKRQRIKVKWCAMSAKSQNISNLNVQVWRRRRRRKFFFKKKNIMATWEDLDLFSSKEEDEKANICLMTNIALEGGEDDEKSSLNYPSRTPFILLNPSLLITLTWKR</sequence>
<feature type="non-terminal residue" evidence="2">
    <location>
        <position position="1"/>
    </location>
</feature>
<feature type="region of interest" description="Disordered" evidence="1">
    <location>
        <begin position="1"/>
        <end position="31"/>
    </location>
</feature>
<gene>
    <name evidence="2" type="ORF">CR513_37001</name>
</gene>
<comment type="caution">
    <text evidence="2">The sequence shown here is derived from an EMBL/GenBank/DDBJ whole genome shotgun (WGS) entry which is preliminary data.</text>
</comment>
<protein>
    <submittedName>
        <fullName evidence="2">Uncharacterized protein</fullName>
    </submittedName>
</protein>
<feature type="compositionally biased region" description="Basic and acidic residues" evidence="1">
    <location>
        <begin position="15"/>
        <end position="24"/>
    </location>
</feature>
<organism evidence="2 3">
    <name type="scientific">Mucuna pruriens</name>
    <name type="common">Velvet bean</name>
    <name type="synonym">Dolichos pruriens</name>
    <dbReference type="NCBI Taxonomy" id="157652"/>
    <lineage>
        <taxon>Eukaryota</taxon>
        <taxon>Viridiplantae</taxon>
        <taxon>Streptophyta</taxon>
        <taxon>Embryophyta</taxon>
        <taxon>Tracheophyta</taxon>
        <taxon>Spermatophyta</taxon>
        <taxon>Magnoliopsida</taxon>
        <taxon>eudicotyledons</taxon>
        <taxon>Gunneridae</taxon>
        <taxon>Pentapetalae</taxon>
        <taxon>rosids</taxon>
        <taxon>fabids</taxon>
        <taxon>Fabales</taxon>
        <taxon>Fabaceae</taxon>
        <taxon>Papilionoideae</taxon>
        <taxon>50 kb inversion clade</taxon>
        <taxon>NPAAA clade</taxon>
        <taxon>indigoferoid/millettioid clade</taxon>
        <taxon>Phaseoleae</taxon>
        <taxon>Mucuna</taxon>
    </lineage>
</organism>
<keyword evidence="3" id="KW-1185">Reference proteome</keyword>
<reference evidence="2" key="1">
    <citation type="submission" date="2018-05" db="EMBL/GenBank/DDBJ databases">
        <title>Draft genome of Mucuna pruriens seed.</title>
        <authorList>
            <person name="Nnadi N.E."/>
            <person name="Vos R."/>
            <person name="Hasami M.H."/>
            <person name="Devisetty U.K."/>
            <person name="Aguiy J.C."/>
        </authorList>
    </citation>
    <scope>NUCLEOTIDE SEQUENCE [LARGE SCALE GENOMIC DNA]</scope>
    <source>
        <strain evidence="2">JCA_2017</strain>
    </source>
</reference>
<dbReference type="Proteomes" id="UP000257109">
    <property type="component" value="Unassembled WGS sequence"/>
</dbReference>
<name>A0A371FVC4_MUCPR</name>
<dbReference type="AlphaFoldDB" id="A0A371FVC4"/>
<dbReference type="EMBL" id="QJKJ01007690">
    <property type="protein sequence ID" value="RDX82241.1"/>
    <property type="molecule type" value="Genomic_DNA"/>
</dbReference>
<feature type="non-terminal residue" evidence="2">
    <location>
        <position position="135"/>
    </location>
</feature>